<dbReference type="AlphaFoldDB" id="A0A0D2N7Y2"/>
<dbReference type="STRING" id="945553.A0A0D2N7Y2"/>
<organism evidence="1 2">
    <name type="scientific">Hypholoma sublateritium (strain FD-334 SS-4)</name>
    <dbReference type="NCBI Taxonomy" id="945553"/>
    <lineage>
        <taxon>Eukaryota</taxon>
        <taxon>Fungi</taxon>
        <taxon>Dikarya</taxon>
        <taxon>Basidiomycota</taxon>
        <taxon>Agaricomycotina</taxon>
        <taxon>Agaricomycetes</taxon>
        <taxon>Agaricomycetidae</taxon>
        <taxon>Agaricales</taxon>
        <taxon>Agaricineae</taxon>
        <taxon>Strophariaceae</taxon>
        <taxon>Hypholoma</taxon>
    </lineage>
</organism>
<dbReference type="OrthoDB" id="3224221at2759"/>
<evidence type="ECO:0000313" key="1">
    <source>
        <dbReference type="EMBL" id="KJA12871.1"/>
    </source>
</evidence>
<accession>A0A0D2N7Y2</accession>
<gene>
    <name evidence="1" type="ORF">HYPSUDRAFT_210039</name>
</gene>
<proteinExistence type="predicted"/>
<name>A0A0D2N7Y2_HYPSF</name>
<protein>
    <submittedName>
        <fullName evidence="1">Uncharacterized protein</fullName>
    </submittedName>
</protein>
<sequence length="222" mass="25859">MQACLEIDKDKDIVKRDLDEFIAENTARKRIMSNYENKKTNEEPTLKPMYPNWSVMKGLWNSRLCELFIEYCKKEGYTDLKTLLQIHKPKKEETQAIAMERAKAKLHASAVRNRQHGRRRELYRMRLDSTEEGDEEDNILLHLGEDGMSSDESCDEADGTRVHVVHDLAWRSPEITRRVIKRDEEHTKLRETIFGAKKGNPAAEVPKAGYKAACNKWRSARQ</sequence>
<reference evidence="2" key="1">
    <citation type="submission" date="2014-04" db="EMBL/GenBank/DDBJ databases">
        <title>Evolutionary Origins and Diversification of the Mycorrhizal Mutualists.</title>
        <authorList>
            <consortium name="DOE Joint Genome Institute"/>
            <consortium name="Mycorrhizal Genomics Consortium"/>
            <person name="Kohler A."/>
            <person name="Kuo A."/>
            <person name="Nagy L.G."/>
            <person name="Floudas D."/>
            <person name="Copeland A."/>
            <person name="Barry K.W."/>
            <person name="Cichocki N."/>
            <person name="Veneault-Fourrey C."/>
            <person name="LaButti K."/>
            <person name="Lindquist E.A."/>
            <person name="Lipzen A."/>
            <person name="Lundell T."/>
            <person name="Morin E."/>
            <person name="Murat C."/>
            <person name="Riley R."/>
            <person name="Ohm R."/>
            <person name="Sun H."/>
            <person name="Tunlid A."/>
            <person name="Henrissat B."/>
            <person name="Grigoriev I.V."/>
            <person name="Hibbett D.S."/>
            <person name="Martin F."/>
        </authorList>
    </citation>
    <scope>NUCLEOTIDE SEQUENCE [LARGE SCALE GENOMIC DNA]</scope>
    <source>
        <strain evidence="2">FD-334 SS-4</strain>
    </source>
</reference>
<evidence type="ECO:0000313" key="2">
    <source>
        <dbReference type="Proteomes" id="UP000054270"/>
    </source>
</evidence>
<dbReference type="Proteomes" id="UP000054270">
    <property type="component" value="Unassembled WGS sequence"/>
</dbReference>
<dbReference type="EMBL" id="KN817860">
    <property type="protein sequence ID" value="KJA12871.1"/>
    <property type="molecule type" value="Genomic_DNA"/>
</dbReference>
<keyword evidence="2" id="KW-1185">Reference proteome</keyword>